<dbReference type="EMBL" id="CP151514">
    <property type="protein sequence ID" value="WZN66045.1"/>
    <property type="molecule type" value="Genomic_DNA"/>
</dbReference>
<sequence>MAEGAGHALACDLMGSSPSDNGLVLSLVFEQMADHRRRTVLDVGRARRREESFSARDWIACAMTCKFWNSLAEEFLFKAVCESLSWRLPRRPRYEVTPALKLLGGPWTHLWVNNACRFCYELGEFSIRSSGLLRNCSQLHLICHACTKRKEVVSYLVDRGLRVDLESLHGKQLLETKKKKKLRRR</sequence>
<dbReference type="InterPro" id="IPR036047">
    <property type="entry name" value="F-box-like_dom_sf"/>
</dbReference>
<accession>A0AAX4PJ34</accession>
<evidence type="ECO:0008006" key="3">
    <source>
        <dbReference type="Google" id="ProtNLM"/>
    </source>
</evidence>
<evidence type="ECO:0000313" key="1">
    <source>
        <dbReference type="EMBL" id="WZN66045.1"/>
    </source>
</evidence>
<name>A0AAX4PJ34_9CHLO</name>
<evidence type="ECO:0000313" key="2">
    <source>
        <dbReference type="Proteomes" id="UP001472866"/>
    </source>
</evidence>
<organism evidence="1 2">
    <name type="scientific">Chloropicon roscoffensis</name>
    <dbReference type="NCBI Taxonomy" id="1461544"/>
    <lineage>
        <taxon>Eukaryota</taxon>
        <taxon>Viridiplantae</taxon>
        <taxon>Chlorophyta</taxon>
        <taxon>Chloropicophyceae</taxon>
        <taxon>Chloropicales</taxon>
        <taxon>Chloropicaceae</taxon>
        <taxon>Chloropicon</taxon>
    </lineage>
</organism>
<gene>
    <name evidence="1" type="ORF">HKI87_14g76080</name>
</gene>
<keyword evidence="2" id="KW-1185">Reference proteome</keyword>
<protein>
    <recommendedName>
        <fullName evidence="3">F-box domain-containing protein</fullName>
    </recommendedName>
</protein>
<dbReference type="Proteomes" id="UP001472866">
    <property type="component" value="Chromosome 14"/>
</dbReference>
<dbReference type="SUPFAM" id="SSF81383">
    <property type="entry name" value="F-box domain"/>
    <property type="match status" value="1"/>
</dbReference>
<dbReference type="AlphaFoldDB" id="A0AAX4PJ34"/>
<proteinExistence type="predicted"/>
<reference evidence="1 2" key="1">
    <citation type="submission" date="2024-03" db="EMBL/GenBank/DDBJ databases">
        <title>Complete genome sequence of the green alga Chloropicon roscoffensis RCC1871.</title>
        <authorList>
            <person name="Lemieux C."/>
            <person name="Pombert J.-F."/>
            <person name="Otis C."/>
            <person name="Turmel M."/>
        </authorList>
    </citation>
    <scope>NUCLEOTIDE SEQUENCE [LARGE SCALE GENOMIC DNA]</scope>
    <source>
        <strain evidence="1 2">RCC1871</strain>
    </source>
</reference>